<dbReference type="AlphaFoldDB" id="A0A9P7KJ06"/>
<accession>A0A9P7KJ06</accession>
<reference evidence="2" key="1">
    <citation type="submission" date="2021-02" db="EMBL/GenBank/DDBJ databases">
        <authorList>
            <person name="Nieuwenhuis M."/>
            <person name="Van De Peppel L.J.J."/>
        </authorList>
    </citation>
    <scope>NUCLEOTIDE SEQUENCE</scope>
    <source>
        <strain evidence="2">D49</strain>
    </source>
</reference>
<gene>
    <name evidence="2" type="ORF">H0H81_012770</name>
</gene>
<evidence type="ECO:0000313" key="2">
    <source>
        <dbReference type="EMBL" id="KAG5650280.1"/>
    </source>
</evidence>
<protein>
    <recommendedName>
        <fullName evidence="4">F-box domain-containing protein</fullName>
    </recommendedName>
</protein>
<sequence>MTIAALPPELLDHTIDHLHDDMPTLRHCALVYRAWLAPSPRTHLPHHLAPAAQAPPASPPPHQISNRLRPLQSPDAPHLTQYIRELHIYEGISWQAWITHEPALVALLAQLKHVRRLHLQRSAALPIPWATLPSGLQRALGSPKLQELSIGTMAFGGPDEFLFFLEGCRSLRVLQLDHLLIGVPVAANDVEPTAHLDALVLGPRTSSYIVSCLLLPRSAMDVTGLRKLSVSISSQFGEFAELFRCVVSLGELEIVFMSDIDLIAFELLGPTDRFDMSHNPQLRTLQI</sequence>
<reference evidence="2" key="2">
    <citation type="submission" date="2021-10" db="EMBL/GenBank/DDBJ databases">
        <title>Phylogenomics reveals ancestral predisposition of the termite-cultivated fungus Termitomyces towards a domesticated lifestyle.</title>
        <authorList>
            <person name="Auxier B."/>
            <person name="Grum-Grzhimaylo A."/>
            <person name="Cardenas M.E."/>
            <person name="Lodge J.D."/>
            <person name="Laessoe T."/>
            <person name="Pedersen O."/>
            <person name="Smith M.E."/>
            <person name="Kuyper T.W."/>
            <person name="Franco-Molano E.A."/>
            <person name="Baroni T.J."/>
            <person name="Aanen D.K."/>
        </authorList>
    </citation>
    <scope>NUCLEOTIDE SEQUENCE</scope>
    <source>
        <strain evidence="2">D49</strain>
    </source>
</reference>
<evidence type="ECO:0008006" key="4">
    <source>
        <dbReference type="Google" id="ProtNLM"/>
    </source>
</evidence>
<evidence type="ECO:0000313" key="3">
    <source>
        <dbReference type="Proteomes" id="UP000717328"/>
    </source>
</evidence>
<feature type="region of interest" description="Disordered" evidence="1">
    <location>
        <begin position="46"/>
        <end position="71"/>
    </location>
</feature>
<organism evidence="2 3">
    <name type="scientific">Sphagnurus paluster</name>
    <dbReference type="NCBI Taxonomy" id="117069"/>
    <lineage>
        <taxon>Eukaryota</taxon>
        <taxon>Fungi</taxon>
        <taxon>Dikarya</taxon>
        <taxon>Basidiomycota</taxon>
        <taxon>Agaricomycotina</taxon>
        <taxon>Agaricomycetes</taxon>
        <taxon>Agaricomycetidae</taxon>
        <taxon>Agaricales</taxon>
        <taxon>Tricholomatineae</taxon>
        <taxon>Lyophyllaceae</taxon>
        <taxon>Sphagnurus</taxon>
    </lineage>
</organism>
<keyword evidence="3" id="KW-1185">Reference proteome</keyword>
<proteinExistence type="predicted"/>
<name>A0A9P7KJ06_9AGAR</name>
<comment type="caution">
    <text evidence="2">The sequence shown here is derived from an EMBL/GenBank/DDBJ whole genome shotgun (WGS) entry which is preliminary data.</text>
</comment>
<dbReference type="EMBL" id="JABCKI010000496">
    <property type="protein sequence ID" value="KAG5650280.1"/>
    <property type="molecule type" value="Genomic_DNA"/>
</dbReference>
<dbReference type="OrthoDB" id="2788229at2759"/>
<dbReference type="SUPFAM" id="SSF52047">
    <property type="entry name" value="RNI-like"/>
    <property type="match status" value="1"/>
</dbReference>
<dbReference type="Proteomes" id="UP000717328">
    <property type="component" value="Unassembled WGS sequence"/>
</dbReference>
<evidence type="ECO:0000256" key="1">
    <source>
        <dbReference type="SAM" id="MobiDB-lite"/>
    </source>
</evidence>